<evidence type="ECO:0000313" key="2">
    <source>
        <dbReference type="EMBL" id="ETX03607.1"/>
    </source>
</evidence>
<evidence type="ECO:0000259" key="1">
    <source>
        <dbReference type="PROSITE" id="PS50943"/>
    </source>
</evidence>
<dbReference type="SUPFAM" id="SSF47413">
    <property type="entry name" value="lambda repressor-like DNA-binding domains"/>
    <property type="match status" value="1"/>
</dbReference>
<sequence>MSDQEKENEVKEIVAQLGQKLRAIRREKGLTQDELWDMSDVQQGSISRLERGLSDDLMLSTIFRLTGALEADPIELLREARDAVIKRRMEAGDQEIESELLAAAAL</sequence>
<dbReference type="Gene3D" id="1.10.260.40">
    <property type="entry name" value="lambda repressor-like DNA-binding domains"/>
    <property type="match status" value="1"/>
</dbReference>
<keyword evidence="3" id="KW-1185">Reference proteome</keyword>
<proteinExistence type="predicted"/>
<organism evidence="2 3">
    <name type="scientific">Entotheonella factor</name>
    <dbReference type="NCBI Taxonomy" id="1429438"/>
    <lineage>
        <taxon>Bacteria</taxon>
        <taxon>Pseudomonadati</taxon>
        <taxon>Nitrospinota/Tectimicrobiota group</taxon>
        <taxon>Candidatus Tectimicrobiota</taxon>
        <taxon>Candidatus Entotheonellia</taxon>
        <taxon>Candidatus Entotheonellales</taxon>
        <taxon>Candidatus Entotheonellaceae</taxon>
        <taxon>Candidatus Entotheonella</taxon>
    </lineage>
</organism>
<reference evidence="2 3" key="1">
    <citation type="journal article" date="2014" name="Nature">
        <title>An environmental bacterial taxon with a large and distinct metabolic repertoire.</title>
        <authorList>
            <person name="Wilson M.C."/>
            <person name="Mori T."/>
            <person name="Ruckert C."/>
            <person name="Uria A.R."/>
            <person name="Helf M.J."/>
            <person name="Takada K."/>
            <person name="Gernert C."/>
            <person name="Steffens U.A."/>
            <person name="Heycke N."/>
            <person name="Schmitt S."/>
            <person name="Rinke C."/>
            <person name="Helfrich E.J."/>
            <person name="Brachmann A.O."/>
            <person name="Gurgui C."/>
            <person name="Wakimoto T."/>
            <person name="Kracht M."/>
            <person name="Crusemann M."/>
            <person name="Hentschel U."/>
            <person name="Abe I."/>
            <person name="Matsunaga S."/>
            <person name="Kalinowski J."/>
            <person name="Takeyama H."/>
            <person name="Piel J."/>
        </authorList>
    </citation>
    <scope>NUCLEOTIDE SEQUENCE [LARGE SCALE GENOMIC DNA]</scope>
    <source>
        <strain evidence="3">TSY1</strain>
        <plasmid evidence="2">pTSY</plasmid>
    </source>
</reference>
<dbReference type="Proteomes" id="UP000019141">
    <property type="component" value="Unassembled WGS sequence"/>
</dbReference>
<dbReference type="PROSITE" id="PS50943">
    <property type="entry name" value="HTH_CROC1"/>
    <property type="match status" value="1"/>
</dbReference>
<dbReference type="InterPro" id="IPR010982">
    <property type="entry name" value="Lambda_DNA-bd_dom_sf"/>
</dbReference>
<name>W4M1R0_ENTF1</name>
<dbReference type="AlphaFoldDB" id="W4M1R0"/>
<geneLocation type="plasmid" evidence="2">
    <name>pTSY</name>
</geneLocation>
<dbReference type="InterPro" id="IPR001387">
    <property type="entry name" value="Cro/C1-type_HTH"/>
</dbReference>
<dbReference type="GO" id="GO:0003677">
    <property type="term" value="F:DNA binding"/>
    <property type="evidence" value="ECO:0007669"/>
    <property type="project" value="InterPro"/>
</dbReference>
<dbReference type="Pfam" id="PF01381">
    <property type="entry name" value="HTH_3"/>
    <property type="match status" value="1"/>
</dbReference>
<dbReference type="EMBL" id="AZHW01000023">
    <property type="protein sequence ID" value="ETX03607.1"/>
    <property type="molecule type" value="Genomic_DNA"/>
</dbReference>
<dbReference type="SMART" id="SM00530">
    <property type="entry name" value="HTH_XRE"/>
    <property type="match status" value="1"/>
</dbReference>
<dbReference type="CDD" id="cd00093">
    <property type="entry name" value="HTH_XRE"/>
    <property type="match status" value="1"/>
</dbReference>
<feature type="domain" description="HTH cro/C1-type" evidence="1">
    <location>
        <begin position="21"/>
        <end position="76"/>
    </location>
</feature>
<accession>W4M1R0</accession>
<protein>
    <recommendedName>
        <fullName evidence="1">HTH cro/C1-type domain-containing protein</fullName>
    </recommendedName>
</protein>
<comment type="caution">
    <text evidence="2">The sequence shown here is derived from an EMBL/GenBank/DDBJ whole genome shotgun (WGS) entry which is preliminary data.</text>
</comment>
<gene>
    <name evidence="2" type="ORF">ETSY1_46725</name>
</gene>
<dbReference type="HOGENOM" id="CLU_066192_29_4_7"/>
<evidence type="ECO:0000313" key="3">
    <source>
        <dbReference type="Proteomes" id="UP000019141"/>
    </source>
</evidence>
<keyword evidence="2" id="KW-0614">Plasmid</keyword>